<protein>
    <recommendedName>
        <fullName evidence="3">F-box/kelch-repeat protein</fullName>
    </recommendedName>
</protein>
<organism evidence="1 2">
    <name type="scientific">Ilex paraguariensis</name>
    <name type="common">yerba mate</name>
    <dbReference type="NCBI Taxonomy" id="185542"/>
    <lineage>
        <taxon>Eukaryota</taxon>
        <taxon>Viridiplantae</taxon>
        <taxon>Streptophyta</taxon>
        <taxon>Embryophyta</taxon>
        <taxon>Tracheophyta</taxon>
        <taxon>Spermatophyta</taxon>
        <taxon>Magnoliopsida</taxon>
        <taxon>eudicotyledons</taxon>
        <taxon>Gunneridae</taxon>
        <taxon>Pentapetalae</taxon>
        <taxon>asterids</taxon>
        <taxon>campanulids</taxon>
        <taxon>Aquifoliales</taxon>
        <taxon>Aquifoliaceae</taxon>
        <taxon>Ilex</taxon>
    </lineage>
</organism>
<dbReference type="InterPro" id="IPR044595">
    <property type="entry name" value="KMD1-4"/>
</dbReference>
<keyword evidence="2" id="KW-1185">Reference proteome</keyword>
<dbReference type="SUPFAM" id="SSF117281">
    <property type="entry name" value="Kelch motif"/>
    <property type="match status" value="1"/>
</dbReference>
<sequence length="360" mass="40879">MHIPVMKIIPGLPDDVGLDCLIRVPYQHFSSITSVCRSWKVEIELPEFWRWRKAAGVCQQIIVMAQARVDPTNNHGLKKYSATPVYRLTLYEAKTGGWSELPPVPGLSDGLPMFCQLAALDLNLVVIGGWNPVTWEVSNAMFIYNFVSAKWRRGTDMPRGHRSFFACASDSHRMVFVAGGHDTQKNALRSTMAYDMTKDEWVQLPDMARERDECKGVFHHGKFHVIGGYPTEMQGCFERSAEAFDVATWQWKQVQEDFLETATCPMTCLDSGDGRLFMCRAGDVEVLQSPIWQVVAELPTEVHHTSYVTAWQDKLLVIGCPRFGEPHRAYLIGLKDNNWTKVEALEEYSGHVQSCCWLEI</sequence>
<evidence type="ECO:0008006" key="3">
    <source>
        <dbReference type="Google" id="ProtNLM"/>
    </source>
</evidence>
<proteinExistence type="predicted"/>
<evidence type="ECO:0000313" key="1">
    <source>
        <dbReference type="EMBL" id="CAK9174638.1"/>
    </source>
</evidence>
<dbReference type="InterPro" id="IPR015915">
    <property type="entry name" value="Kelch-typ_b-propeller"/>
</dbReference>
<dbReference type="Pfam" id="PF01344">
    <property type="entry name" value="Kelch_1"/>
    <property type="match status" value="2"/>
</dbReference>
<dbReference type="Proteomes" id="UP001642360">
    <property type="component" value="Unassembled WGS sequence"/>
</dbReference>
<dbReference type="InterPro" id="IPR006652">
    <property type="entry name" value="Kelch_1"/>
</dbReference>
<dbReference type="Gene3D" id="2.120.10.80">
    <property type="entry name" value="Kelch-type beta propeller"/>
    <property type="match status" value="1"/>
</dbReference>
<name>A0ABC8TYQ5_9AQUA</name>
<gene>
    <name evidence="1" type="ORF">ILEXP_LOCUS44387</name>
</gene>
<dbReference type="PANTHER" id="PTHR46407:SF3">
    <property type="entry name" value="OS02G0208700 PROTEIN"/>
    <property type="match status" value="1"/>
</dbReference>
<reference evidence="1 2" key="1">
    <citation type="submission" date="2024-02" db="EMBL/GenBank/DDBJ databases">
        <authorList>
            <person name="Vignale AGUSTIN F."/>
            <person name="Sosa J E."/>
            <person name="Modenutti C."/>
        </authorList>
    </citation>
    <scope>NUCLEOTIDE SEQUENCE [LARGE SCALE GENOMIC DNA]</scope>
</reference>
<dbReference type="Gene3D" id="1.20.1280.50">
    <property type="match status" value="1"/>
</dbReference>
<dbReference type="PANTHER" id="PTHR46407">
    <property type="entry name" value="OS02G0208700 PROTEIN"/>
    <property type="match status" value="1"/>
</dbReference>
<dbReference type="SMART" id="SM00612">
    <property type="entry name" value="Kelch"/>
    <property type="match status" value="2"/>
</dbReference>
<dbReference type="EMBL" id="CAUOFW020006391">
    <property type="protein sequence ID" value="CAK9174638.1"/>
    <property type="molecule type" value="Genomic_DNA"/>
</dbReference>
<dbReference type="InterPro" id="IPR036047">
    <property type="entry name" value="F-box-like_dom_sf"/>
</dbReference>
<dbReference type="AlphaFoldDB" id="A0ABC8TYQ5"/>
<dbReference type="CDD" id="cd22152">
    <property type="entry name" value="F-box_AtAFR-like"/>
    <property type="match status" value="1"/>
</dbReference>
<evidence type="ECO:0000313" key="2">
    <source>
        <dbReference type="Proteomes" id="UP001642360"/>
    </source>
</evidence>
<dbReference type="SUPFAM" id="SSF81383">
    <property type="entry name" value="F-box domain"/>
    <property type="match status" value="1"/>
</dbReference>
<accession>A0ABC8TYQ5</accession>
<comment type="caution">
    <text evidence="1">The sequence shown here is derived from an EMBL/GenBank/DDBJ whole genome shotgun (WGS) entry which is preliminary data.</text>
</comment>